<dbReference type="AlphaFoldDB" id="A0A3M0A1H1"/>
<dbReference type="OrthoDB" id="9782583at2"/>
<dbReference type="Pfam" id="PF05099">
    <property type="entry name" value="TerB"/>
    <property type="match status" value="1"/>
</dbReference>
<dbReference type="CDD" id="cd07316">
    <property type="entry name" value="terB_like_DjlA"/>
    <property type="match status" value="1"/>
</dbReference>
<dbReference type="PANTHER" id="PTHR24074">
    <property type="entry name" value="CO-CHAPERONE PROTEIN DJLA"/>
    <property type="match status" value="1"/>
</dbReference>
<sequence length="268" mass="29832">MGKWIGAVIGLIGGPAGAVIGFFIGAFFDAMFKDSPSMANRQQQGAMQQVFFQTLYQCLGHLAKADGQITEAEIKTTEALMTRMGLSTEKRREAIALFKSGASDSFNLDSTLTAFRMGPGQSRQMRQFLIVSLISLGMADGHMDDIENRVVQRIAQGIGMSPMQLQQLIMMLEAQHNFFRGRQQGGSYQRSSQTYTAQQDIDTAYRALGVESSATDAEIKKVYRNLMKEYHPDKLMAKGLPENMVKVATEKAQEIQAAYDLIKKHRKR</sequence>
<keyword evidence="5" id="KW-1185">Reference proteome</keyword>
<dbReference type="InterPro" id="IPR029024">
    <property type="entry name" value="TerB-like"/>
</dbReference>
<evidence type="ECO:0000256" key="2">
    <source>
        <dbReference type="SAM" id="Phobius"/>
    </source>
</evidence>
<protein>
    <submittedName>
        <fullName evidence="4">DnaJ like chaperone protein</fullName>
    </submittedName>
</protein>
<dbReference type="CDD" id="cd06257">
    <property type="entry name" value="DnaJ"/>
    <property type="match status" value="1"/>
</dbReference>
<dbReference type="NCBIfam" id="NF006948">
    <property type="entry name" value="PRK09430.1"/>
    <property type="match status" value="1"/>
</dbReference>
<dbReference type="SMART" id="SM00271">
    <property type="entry name" value="DnaJ"/>
    <property type="match status" value="1"/>
</dbReference>
<keyword evidence="2" id="KW-0812">Transmembrane</keyword>
<proteinExistence type="predicted"/>
<dbReference type="InterPro" id="IPR007791">
    <property type="entry name" value="DjlA_N"/>
</dbReference>
<keyword evidence="1" id="KW-0143">Chaperone</keyword>
<dbReference type="InterPro" id="IPR050817">
    <property type="entry name" value="DjlA_DnaK_co-chaperone"/>
</dbReference>
<name>A0A3M0A1H1_9GAMM</name>
<feature type="domain" description="J" evidence="3">
    <location>
        <begin position="203"/>
        <end position="268"/>
    </location>
</feature>
<comment type="caution">
    <text evidence="4">The sequence shown here is derived from an EMBL/GenBank/DDBJ whole genome shotgun (WGS) entry which is preliminary data.</text>
</comment>
<evidence type="ECO:0000259" key="3">
    <source>
        <dbReference type="PROSITE" id="PS50076"/>
    </source>
</evidence>
<evidence type="ECO:0000313" key="5">
    <source>
        <dbReference type="Proteomes" id="UP000267187"/>
    </source>
</evidence>
<evidence type="ECO:0000256" key="1">
    <source>
        <dbReference type="ARBA" id="ARBA00023186"/>
    </source>
</evidence>
<dbReference type="PRINTS" id="PR00625">
    <property type="entry name" value="JDOMAIN"/>
</dbReference>
<dbReference type="EMBL" id="REFJ01000005">
    <property type="protein sequence ID" value="RMA78803.1"/>
    <property type="molecule type" value="Genomic_DNA"/>
</dbReference>
<accession>A0A3M0A1H1</accession>
<organism evidence="4 5">
    <name type="scientific">Umboniibacter marinipuniceus</name>
    <dbReference type="NCBI Taxonomy" id="569599"/>
    <lineage>
        <taxon>Bacteria</taxon>
        <taxon>Pseudomonadati</taxon>
        <taxon>Pseudomonadota</taxon>
        <taxon>Gammaproteobacteria</taxon>
        <taxon>Cellvibrionales</taxon>
        <taxon>Cellvibrionaceae</taxon>
        <taxon>Umboniibacter</taxon>
    </lineage>
</organism>
<evidence type="ECO:0000313" key="4">
    <source>
        <dbReference type="EMBL" id="RMA78803.1"/>
    </source>
</evidence>
<dbReference type="PROSITE" id="PS50076">
    <property type="entry name" value="DNAJ_2"/>
    <property type="match status" value="1"/>
</dbReference>
<feature type="transmembrane region" description="Helical" evidence="2">
    <location>
        <begin position="6"/>
        <end position="28"/>
    </location>
</feature>
<dbReference type="Pfam" id="PF00226">
    <property type="entry name" value="DnaJ"/>
    <property type="match status" value="1"/>
</dbReference>
<dbReference type="RefSeq" id="WP_121877442.1">
    <property type="nucleotide sequence ID" value="NZ_REFJ01000005.1"/>
</dbReference>
<dbReference type="Gene3D" id="1.10.287.110">
    <property type="entry name" value="DnaJ domain"/>
    <property type="match status" value="1"/>
</dbReference>
<keyword evidence="2" id="KW-0472">Membrane</keyword>
<dbReference type="InterPro" id="IPR036869">
    <property type="entry name" value="J_dom_sf"/>
</dbReference>
<dbReference type="SUPFAM" id="SSF158682">
    <property type="entry name" value="TerB-like"/>
    <property type="match status" value="1"/>
</dbReference>
<dbReference type="SUPFAM" id="SSF46565">
    <property type="entry name" value="Chaperone J-domain"/>
    <property type="match status" value="1"/>
</dbReference>
<reference evidence="4 5" key="1">
    <citation type="submission" date="2018-10" db="EMBL/GenBank/DDBJ databases">
        <title>Genomic Encyclopedia of Type Strains, Phase IV (KMG-IV): sequencing the most valuable type-strain genomes for metagenomic binning, comparative biology and taxonomic classification.</title>
        <authorList>
            <person name="Goeker M."/>
        </authorList>
    </citation>
    <scope>NUCLEOTIDE SEQUENCE [LARGE SCALE GENOMIC DNA]</scope>
    <source>
        <strain evidence="4 5">DSM 25080</strain>
    </source>
</reference>
<dbReference type="Gene3D" id="1.10.3680.10">
    <property type="entry name" value="TerB-like"/>
    <property type="match status" value="1"/>
</dbReference>
<gene>
    <name evidence="4" type="ORF">DFR27_2142</name>
</gene>
<dbReference type="Proteomes" id="UP000267187">
    <property type="component" value="Unassembled WGS sequence"/>
</dbReference>
<dbReference type="InterPro" id="IPR001623">
    <property type="entry name" value="DnaJ_domain"/>
</dbReference>
<keyword evidence="2" id="KW-1133">Transmembrane helix</keyword>